<protein>
    <submittedName>
        <fullName evidence="1 2">Uncharacterized protein</fullName>
    </submittedName>
</protein>
<proteinExistence type="predicted"/>
<organism evidence="1">
    <name type="scientific">Glycine max</name>
    <name type="common">Soybean</name>
    <name type="synonym">Glycine hispida</name>
    <dbReference type="NCBI Taxonomy" id="3847"/>
    <lineage>
        <taxon>Eukaryota</taxon>
        <taxon>Viridiplantae</taxon>
        <taxon>Streptophyta</taxon>
        <taxon>Embryophyta</taxon>
        <taxon>Tracheophyta</taxon>
        <taxon>Spermatophyta</taxon>
        <taxon>Magnoliopsida</taxon>
        <taxon>eudicotyledons</taxon>
        <taxon>Gunneridae</taxon>
        <taxon>Pentapetalae</taxon>
        <taxon>rosids</taxon>
        <taxon>fabids</taxon>
        <taxon>Fabales</taxon>
        <taxon>Fabaceae</taxon>
        <taxon>Papilionoideae</taxon>
        <taxon>50 kb inversion clade</taxon>
        <taxon>NPAAA clade</taxon>
        <taxon>indigoferoid/millettioid clade</taxon>
        <taxon>Phaseoleae</taxon>
        <taxon>Glycine</taxon>
        <taxon>Glycine subgen. Soja</taxon>
    </lineage>
</organism>
<dbReference type="SMR" id="A0A0R0J1H0"/>
<reference evidence="1" key="3">
    <citation type="submission" date="2018-07" db="EMBL/GenBank/DDBJ databases">
        <title>WGS assembly of Glycine max.</title>
        <authorList>
            <person name="Schmutz J."/>
            <person name="Cannon S."/>
            <person name="Schlueter J."/>
            <person name="Ma J."/>
            <person name="Mitros T."/>
            <person name="Nelson W."/>
            <person name="Hyten D."/>
            <person name="Song Q."/>
            <person name="Thelen J."/>
            <person name="Cheng J."/>
            <person name="Xu D."/>
            <person name="Hellsten U."/>
            <person name="May G."/>
            <person name="Yu Y."/>
            <person name="Sakurai T."/>
            <person name="Umezawa T."/>
            <person name="Bhattacharyya M."/>
            <person name="Sandhu D."/>
            <person name="Valliyodan B."/>
            <person name="Lindquist E."/>
            <person name="Peto M."/>
            <person name="Grant D."/>
            <person name="Shu S."/>
            <person name="Goodstein D."/>
            <person name="Barry K."/>
            <person name="Futrell-Griggs M."/>
            <person name="Abernathy B."/>
            <person name="Du J."/>
            <person name="Tian Z."/>
            <person name="Zhu L."/>
            <person name="Gill N."/>
            <person name="Joshi T."/>
            <person name="Libault M."/>
            <person name="Sethuraman A."/>
            <person name="Zhang X."/>
            <person name="Shinozaki K."/>
            <person name="Nguyen H."/>
            <person name="Wing R."/>
            <person name="Cregan P."/>
            <person name="Specht J."/>
            <person name="Grimwood J."/>
            <person name="Rokhsar D."/>
            <person name="Stacey G."/>
            <person name="Shoemaker R."/>
            <person name="Jackson S."/>
        </authorList>
    </citation>
    <scope>NUCLEOTIDE SEQUENCE</scope>
    <source>
        <tissue evidence="1">Callus</tissue>
    </source>
</reference>
<dbReference type="AlphaFoldDB" id="A0A0R0J1H0"/>
<dbReference type="EMBL" id="CM000841">
    <property type="protein sequence ID" value="KRH46339.1"/>
    <property type="molecule type" value="Genomic_DNA"/>
</dbReference>
<name>A0A0R0J1H0_SOYBN</name>
<evidence type="ECO:0000313" key="2">
    <source>
        <dbReference type="EnsemblPlants" id="KRH46339"/>
    </source>
</evidence>
<dbReference type="InParanoid" id="A0A0R0J1H0"/>
<keyword evidence="3" id="KW-1185">Reference proteome</keyword>
<evidence type="ECO:0000313" key="1">
    <source>
        <dbReference type="EMBL" id="KRH46339.1"/>
    </source>
</evidence>
<evidence type="ECO:0000313" key="3">
    <source>
        <dbReference type="Proteomes" id="UP000008827"/>
    </source>
</evidence>
<dbReference type="EnsemblPlants" id="KRH46339">
    <property type="protein sequence ID" value="KRH46339"/>
    <property type="gene ID" value="GLYMA_08G327000"/>
</dbReference>
<gene>
    <name evidence="1" type="ORF">GLYMA_08G327000</name>
</gene>
<accession>A0A0R0J1H0</accession>
<reference evidence="2" key="2">
    <citation type="submission" date="2018-02" db="UniProtKB">
        <authorList>
            <consortium name="EnsemblPlants"/>
        </authorList>
    </citation>
    <scope>IDENTIFICATION</scope>
    <source>
        <strain evidence="2">Williams 82</strain>
    </source>
</reference>
<reference evidence="1 2" key="1">
    <citation type="journal article" date="2010" name="Nature">
        <title>Genome sequence of the palaeopolyploid soybean.</title>
        <authorList>
            <person name="Schmutz J."/>
            <person name="Cannon S.B."/>
            <person name="Schlueter J."/>
            <person name="Ma J."/>
            <person name="Mitros T."/>
            <person name="Nelson W."/>
            <person name="Hyten D.L."/>
            <person name="Song Q."/>
            <person name="Thelen J.J."/>
            <person name="Cheng J."/>
            <person name="Xu D."/>
            <person name="Hellsten U."/>
            <person name="May G.D."/>
            <person name="Yu Y."/>
            <person name="Sakurai T."/>
            <person name="Umezawa T."/>
            <person name="Bhattacharyya M.K."/>
            <person name="Sandhu D."/>
            <person name="Valliyodan B."/>
            <person name="Lindquist E."/>
            <person name="Peto M."/>
            <person name="Grant D."/>
            <person name="Shu S."/>
            <person name="Goodstein D."/>
            <person name="Barry K."/>
            <person name="Futrell-Griggs M."/>
            <person name="Abernathy B."/>
            <person name="Du J."/>
            <person name="Tian Z."/>
            <person name="Zhu L."/>
            <person name="Gill N."/>
            <person name="Joshi T."/>
            <person name="Libault M."/>
            <person name="Sethuraman A."/>
            <person name="Zhang X.-C."/>
            <person name="Shinozaki K."/>
            <person name="Nguyen H.T."/>
            <person name="Wing R.A."/>
            <person name="Cregan P."/>
            <person name="Specht J."/>
            <person name="Grimwood J."/>
            <person name="Rokhsar D."/>
            <person name="Stacey G."/>
            <person name="Shoemaker R.C."/>
            <person name="Jackson S.A."/>
        </authorList>
    </citation>
    <scope>NUCLEOTIDE SEQUENCE</scope>
    <source>
        <strain evidence="2">cv. Williams 82</strain>
        <tissue evidence="1">Callus</tissue>
    </source>
</reference>
<sequence length="76" mass="9302">MFFHMHWSGIEPMITCLRDKVIYQPCHTMLVPQTLFETDCQKLHVLWQTRNRHDRSYSYVAQILRDCMSLRQRGRF</sequence>
<dbReference type="Proteomes" id="UP000008827">
    <property type="component" value="Chromosome 8"/>
</dbReference>
<dbReference type="Gramene" id="KRH46339">
    <property type="protein sequence ID" value="KRH46339"/>
    <property type="gene ID" value="GLYMA_08G327000"/>
</dbReference>